<protein>
    <submittedName>
        <fullName evidence="1">Uncharacterized protein</fullName>
    </submittedName>
</protein>
<evidence type="ECO:0000313" key="1">
    <source>
        <dbReference type="EMBL" id="KAI8018848.1"/>
    </source>
</evidence>
<sequence length="151" mass="17571">MKKDPASLMLSTVTKKLHELGYVLKYVKQVLMSCDDLLRKKQFCYILAQHLKLYDFLPDQDFYLCGHHMAEYIGQRRPLGGLVILLPRMFSPENKDSMDEGDQNLGKEMDILVELERLLIHANIPKHRSTTQRKSIADDYYCAFSDDCLIK</sequence>
<gene>
    <name evidence="1" type="ORF">LOK49_LG04G03013</name>
</gene>
<evidence type="ECO:0000313" key="2">
    <source>
        <dbReference type="Proteomes" id="UP001060215"/>
    </source>
</evidence>
<dbReference type="EMBL" id="CM045759">
    <property type="protein sequence ID" value="KAI8018848.1"/>
    <property type="molecule type" value="Genomic_DNA"/>
</dbReference>
<keyword evidence="2" id="KW-1185">Reference proteome</keyword>
<reference evidence="1 2" key="1">
    <citation type="journal article" date="2022" name="Plant J.">
        <title>Chromosome-level genome of Camellia lanceoleosa provides a valuable resource for understanding genome evolution and self-incompatibility.</title>
        <authorList>
            <person name="Gong W."/>
            <person name="Xiao S."/>
            <person name="Wang L."/>
            <person name="Liao Z."/>
            <person name="Chang Y."/>
            <person name="Mo W."/>
            <person name="Hu G."/>
            <person name="Li W."/>
            <person name="Zhao G."/>
            <person name="Zhu H."/>
            <person name="Hu X."/>
            <person name="Ji K."/>
            <person name="Xiang X."/>
            <person name="Song Q."/>
            <person name="Yuan D."/>
            <person name="Jin S."/>
            <person name="Zhang L."/>
        </authorList>
    </citation>
    <scope>NUCLEOTIDE SEQUENCE [LARGE SCALE GENOMIC DNA]</scope>
    <source>
        <strain evidence="1">SQ_2022a</strain>
    </source>
</reference>
<comment type="caution">
    <text evidence="1">The sequence shown here is derived from an EMBL/GenBank/DDBJ whole genome shotgun (WGS) entry which is preliminary data.</text>
</comment>
<accession>A0ACC0I0V1</accession>
<organism evidence="1 2">
    <name type="scientific">Camellia lanceoleosa</name>
    <dbReference type="NCBI Taxonomy" id="1840588"/>
    <lineage>
        <taxon>Eukaryota</taxon>
        <taxon>Viridiplantae</taxon>
        <taxon>Streptophyta</taxon>
        <taxon>Embryophyta</taxon>
        <taxon>Tracheophyta</taxon>
        <taxon>Spermatophyta</taxon>
        <taxon>Magnoliopsida</taxon>
        <taxon>eudicotyledons</taxon>
        <taxon>Gunneridae</taxon>
        <taxon>Pentapetalae</taxon>
        <taxon>asterids</taxon>
        <taxon>Ericales</taxon>
        <taxon>Theaceae</taxon>
        <taxon>Camellia</taxon>
    </lineage>
</organism>
<name>A0ACC0I0V1_9ERIC</name>
<feature type="non-terminal residue" evidence="1">
    <location>
        <position position="151"/>
    </location>
</feature>
<proteinExistence type="predicted"/>
<dbReference type="Proteomes" id="UP001060215">
    <property type="component" value="Chromosome 2"/>
</dbReference>